<organism evidence="1 2">
    <name type="scientific">Araneus ventricosus</name>
    <name type="common">Orbweaver spider</name>
    <name type="synonym">Epeira ventricosa</name>
    <dbReference type="NCBI Taxonomy" id="182803"/>
    <lineage>
        <taxon>Eukaryota</taxon>
        <taxon>Metazoa</taxon>
        <taxon>Ecdysozoa</taxon>
        <taxon>Arthropoda</taxon>
        <taxon>Chelicerata</taxon>
        <taxon>Arachnida</taxon>
        <taxon>Araneae</taxon>
        <taxon>Araneomorphae</taxon>
        <taxon>Entelegynae</taxon>
        <taxon>Araneoidea</taxon>
        <taxon>Araneidae</taxon>
        <taxon>Araneus</taxon>
    </lineage>
</organism>
<reference evidence="1 2" key="1">
    <citation type="journal article" date="2019" name="Sci. Rep.">
        <title>Orb-weaving spider Araneus ventricosus genome elucidates the spidroin gene catalogue.</title>
        <authorList>
            <person name="Kono N."/>
            <person name="Nakamura H."/>
            <person name="Ohtoshi R."/>
            <person name="Moran D.A.P."/>
            <person name="Shinohara A."/>
            <person name="Yoshida Y."/>
            <person name="Fujiwara M."/>
            <person name="Mori M."/>
            <person name="Tomita M."/>
            <person name="Arakawa K."/>
        </authorList>
    </citation>
    <scope>NUCLEOTIDE SEQUENCE [LARGE SCALE GENOMIC DNA]</scope>
</reference>
<gene>
    <name evidence="1" type="ORF">AVEN_254586_1</name>
</gene>
<comment type="caution">
    <text evidence="1">The sequence shown here is derived from an EMBL/GenBank/DDBJ whole genome shotgun (WGS) entry which is preliminary data.</text>
</comment>
<dbReference type="AlphaFoldDB" id="A0A4Y2GEN4"/>
<dbReference type="Proteomes" id="UP000499080">
    <property type="component" value="Unassembled WGS sequence"/>
</dbReference>
<evidence type="ECO:0000313" key="1">
    <source>
        <dbReference type="EMBL" id="GBM51169.1"/>
    </source>
</evidence>
<keyword evidence="2" id="KW-1185">Reference proteome</keyword>
<protein>
    <submittedName>
        <fullName evidence="1">Uncharacterized protein</fullName>
    </submittedName>
</protein>
<accession>A0A4Y2GEN4</accession>
<dbReference type="EMBL" id="BGPR01001326">
    <property type="protein sequence ID" value="GBM51169.1"/>
    <property type="molecule type" value="Genomic_DNA"/>
</dbReference>
<proteinExistence type="predicted"/>
<sequence length="76" mass="7934">MGAISGSLQAKSSSSVGVGVRCLLLGVVRVLRSGAISACFRPNRHCRVRCPPCLCGAGSFEMGAILSLMKPNPHHQ</sequence>
<name>A0A4Y2GEN4_ARAVE</name>
<evidence type="ECO:0000313" key="2">
    <source>
        <dbReference type="Proteomes" id="UP000499080"/>
    </source>
</evidence>